<feature type="transmembrane region" description="Helical" evidence="1">
    <location>
        <begin position="108"/>
        <end position="128"/>
    </location>
</feature>
<keyword evidence="1" id="KW-1133">Transmembrane helix</keyword>
<evidence type="ECO:0000313" key="3">
    <source>
        <dbReference type="EMBL" id="PIT92067.1"/>
    </source>
</evidence>
<gene>
    <name evidence="3" type="ORF">COU08_04405</name>
</gene>
<feature type="domain" description="DUF2231" evidence="2">
    <location>
        <begin position="2"/>
        <end position="129"/>
    </location>
</feature>
<organism evidence="3 4">
    <name type="scientific">Candidatus Harrisonbacteria bacterium CG10_big_fil_rev_8_21_14_0_10_42_17</name>
    <dbReference type="NCBI Taxonomy" id="1974584"/>
    <lineage>
        <taxon>Bacteria</taxon>
        <taxon>Candidatus Harrisoniibacteriota</taxon>
    </lineage>
</organism>
<dbReference type="InterPro" id="IPR019251">
    <property type="entry name" value="DUF2231_TM"/>
</dbReference>
<dbReference type="Pfam" id="PF09990">
    <property type="entry name" value="DUF2231"/>
    <property type="match status" value="1"/>
</dbReference>
<reference evidence="4" key="1">
    <citation type="submission" date="2017-09" db="EMBL/GenBank/DDBJ databases">
        <title>Depth-based differentiation of microbial function through sediment-hosted aquifers and enrichment of novel symbionts in the deep terrestrial subsurface.</title>
        <authorList>
            <person name="Probst A.J."/>
            <person name="Ladd B."/>
            <person name="Jarett J.K."/>
            <person name="Geller-Mcgrath D.E."/>
            <person name="Sieber C.M.K."/>
            <person name="Emerson J.B."/>
            <person name="Anantharaman K."/>
            <person name="Thomas B.C."/>
            <person name="Malmstrom R."/>
            <person name="Stieglmeier M."/>
            <person name="Klingl A."/>
            <person name="Woyke T."/>
            <person name="Ryan C.M."/>
            <person name="Banfield J.F."/>
        </authorList>
    </citation>
    <scope>NUCLEOTIDE SEQUENCE [LARGE SCALE GENOMIC DNA]</scope>
</reference>
<feature type="transmembrane region" description="Helical" evidence="1">
    <location>
        <begin position="41"/>
        <end position="64"/>
    </location>
</feature>
<dbReference type="Proteomes" id="UP000228635">
    <property type="component" value="Unassembled WGS sequence"/>
</dbReference>
<proteinExistence type="predicted"/>
<feature type="transmembrane region" description="Helical" evidence="1">
    <location>
        <begin position="76"/>
        <end position="96"/>
    </location>
</feature>
<evidence type="ECO:0000256" key="1">
    <source>
        <dbReference type="SAM" id="Phobius"/>
    </source>
</evidence>
<keyword evidence="1" id="KW-0812">Transmembrane</keyword>
<protein>
    <recommendedName>
        <fullName evidence="2">DUF2231 domain-containing protein</fullName>
    </recommendedName>
</protein>
<feature type="transmembrane region" description="Helical" evidence="1">
    <location>
        <begin position="6"/>
        <end position="29"/>
    </location>
</feature>
<dbReference type="EMBL" id="PFBA01000035">
    <property type="protein sequence ID" value="PIT92067.1"/>
    <property type="molecule type" value="Genomic_DNA"/>
</dbReference>
<evidence type="ECO:0000313" key="4">
    <source>
        <dbReference type="Proteomes" id="UP000228635"/>
    </source>
</evidence>
<evidence type="ECO:0000259" key="2">
    <source>
        <dbReference type="Pfam" id="PF09990"/>
    </source>
</evidence>
<dbReference type="AlphaFoldDB" id="A0A2M6WH00"/>
<name>A0A2M6WH00_9BACT</name>
<accession>A0A2M6WH00</accession>
<comment type="caution">
    <text evidence="3">The sequence shown here is derived from an EMBL/GenBank/DDBJ whole genome shotgun (WGS) entry which is preliminary data.</text>
</comment>
<keyword evidence="1" id="KW-0472">Membrane</keyword>
<sequence length="146" mass="15962">MNIHPAIVHFPIAFLMIYAVLEIVPFSRFLSRVPWHVIKLFLLYTGTISLFPAIVAGFIAASSYGETPAVNAHKQVALITSFIFVIIAAFTFFSKVDNGQKRVIVKTLAVLGFLGMLFTGALGANLVYGSDGDFMVSFVVKLFGLQ</sequence>